<dbReference type="AlphaFoldDB" id="A0A510HK84"/>
<dbReference type="GO" id="GO:0016878">
    <property type="term" value="F:acid-thiol ligase activity"/>
    <property type="evidence" value="ECO:0007669"/>
    <property type="project" value="UniProtKB-ARBA"/>
</dbReference>
<sequence>MAPAASRTGSGSKSRFGFSTIFERDGRRFLRTGDLGRYDEEGYYFMVDRIKRMINAGGYKVWPAEVEEALYAHPAVREVCVIRSPDPRLGETVKAVVVPAGEVSSEEIISWARERFAAYKCPRLVEFVGSSRRAAAARSSGASWRSARSGAPSGDEPLSPRAARRDGLYDVVCRVSGRRSARRSGEAHATP</sequence>
<proteinExistence type="predicted"/>
<accession>A0A510HK84</accession>
<feature type="domain" description="AMP-binding enzyme C-terminal" evidence="2">
    <location>
        <begin position="65"/>
        <end position="129"/>
    </location>
</feature>
<reference evidence="3" key="1">
    <citation type="journal article" date="2019" name="Microbiol. Resour. Announc.">
        <title>Complete Genome Sequence of Rubrobacter xylanophilus Strain AA3-22, Isolated from Arima Onsen in Japan.</title>
        <authorList>
            <person name="Tomariguchi N."/>
            <person name="Miyazaki K."/>
        </authorList>
    </citation>
    <scope>NUCLEOTIDE SEQUENCE [LARGE SCALE GENOMIC DNA]</scope>
    <source>
        <strain evidence="3">AA3-22</strain>
    </source>
</reference>
<dbReference type="InterPro" id="IPR042099">
    <property type="entry name" value="ANL_N_sf"/>
</dbReference>
<protein>
    <recommendedName>
        <fullName evidence="2">AMP-binding enzyme C-terminal domain-containing protein</fullName>
    </recommendedName>
</protein>
<dbReference type="Gene3D" id="3.30.300.30">
    <property type="match status" value="1"/>
</dbReference>
<dbReference type="Gene3D" id="3.40.50.12780">
    <property type="entry name" value="N-terminal domain of ligase-like"/>
    <property type="match status" value="1"/>
</dbReference>
<dbReference type="PANTHER" id="PTHR43767:SF1">
    <property type="entry name" value="NONRIBOSOMAL PEPTIDE SYNTHASE PES1 (EUROFUNG)-RELATED"/>
    <property type="match status" value="1"/>
</dbReference>
<dbReference type="Proteomes" id="UP000318065">
    <property type="component" value="Chromosome"/>
</dbReference>
<keyword evidence="4" id="KW-1185">Reference proteome</keyword>
<dbReference type="InterPro" id="IPR025110">
    <property type="entry name" value="AMP-bd_C"/>
</dbReference>
<name>A0A510HK84_9ACTN</name>
<evidence type="ECO:0000313" key="3">
    <source>
        <dbReference type="EMBL" id="BBL79695.1"/>
    </source>
</evidence>
<organism evidence="3 4">
    <name type="scientific">Rubrobacter xylanophilus</name>
    <dbReference type="NCBI Taxonomy" id="49319"/>
    <lineage>
        <taxon>Bacteria</taxon>
        <taxon>Bacillati</taxon>
        <taxon>Actinomycetota</taxon>
        <taxon>Rubrobacteria</taxon>
        <taxon>Rubrobacterales</taxon>
        <taxon>Rubrobacteraceae</taxon>
        <taxon>Rubrobacter</taxon>
    </lineage>
</organism>
<evidence type="ECO:0000259" key="2">
    <source>
        <dbReference type="Pfam" id="PF13193"/>
    </source>
</evidence>
<dbReference type="InterPro" id="IPR050237">
    <property type="entry name" value="ATP-dep_AMP-bd_enzyme"/>
</dbReference>
<dbReference type="EMBL" id="AP019791">
    <property type="protein sequence ID" value="BBL79695.1"/>
    <property type="molecule type" value="Genomic_DNA"/>
</dbReference>
<feature type="compositionally biased region" description="Low complexity" evidence="1">
    <location>
        <begin position="139"/>
        <end position="154"/>
    </location>
</feature>
<evidence type="ECO:0000256" key="1">
    <source>
        <dbReference type="SAM" id="MobiDB-lite"/>
    </source>
</evidence>
<feature type="region of interest" description="Disordered" evidence="1">
    <location>
        <begin position="139"/>
        <end position="163"/>
    </location>
</feature>
<dbReference type="SUPFAM" id="SSF56801">
    <property type="entry name" value="Acetyl-CoA synthetase-like"/>
    <property type="match status" value="1"/>
</dbReference>
<dbReference type="InterPro" id="IPR045851">
    <property type="entry name" value="AMP-bd_C_sf"/>
</dbReference>
<dbReference type="Pfam" id="PF13193">
    <property type="entry name" value="AMP-binding_C"/>
    <property type="match status" value="1"/>
</dbReference>
<gene>
    <name evidence="3" type="ORF">RxyAA322_15490</name>
</gene>
<dbReference type="PANTHER" id="PTHR43767">
    <property type="entry name" value="LONG-CHAIN-FATTY-ACID--COA LIGASE"/>
    <property type="match status" value="1"/>
</dbReference>
<evidence type="ECO:0000313" key="4">
    <source>
        <dbReference type="Proteomes" id="UP000318065"/>
    </source>
</evidence>